<evidence type="ECO:0008006" key="4">
    <source>
        <dbReference type="Google" id="ProtNLM"/>
    </source>
</evidence>
<proteinExistence type="predicted"/>
<sequence>MDTRQTGASVAPESAPGSQAVEFEAVEVLPRALRLLGSVVAPTTLVTALLFYFGLLYAVGYYRFFGVNFTVLDLPFQGILILSASTGILPLAVLATVTLLAVWIYQLPLDGLVGVRRTVVARVVLPVSAAVGTLLLGLVLADVLLRGPVFPRGLGEARGLSLVGGLLLLIYAARLRGAVRPRRGGNRVPRAPQALTAVKWGSLFVLFSVGMFWAVGSYAIRVGTTDASSLAAGLRCVADVVVYSEKDLNLTHATVQEEVSGEPGSGYVFRYSGLKIVPQAGPNYLLVHADWSRASGPAILLPRSDAVRLEFVPAPVAC</sequence>
<dbReference type="EMBL" id="JBHUHP010000030">
    <property type="protein sequence ID" value="MFD2094191.1"/>
    <property type="molecule type" value="Genomic_DNA"/>
</dbReference>
<comment type="caution">
    <text evidence="2">The sequence shown here is derived from an EMBL/GenBank/DDBJ whole genome shotgun (WGS) entry which is preliminary data.</text>
</comment>
<accession>A0ABW4XFH0</accession>
<keyword evidence="1" id="KW-0812">Transmembrane</keyword>
<keyword evidence="1" id="KW-0472">Membrane</keyword>
<feature type="transmembrane region" description="Helical" evidence="1">
    <location>
        <begin position="79"/>
        <end position="107"/>
    </location>
</feature>
<keyword evidence="1" id="KW-1133">Transmembrane helix</keyword>
<evidence type="ECO:0000313" key="3">
    <source>
        <dbReference type="Proteomes" id="UP001597402"/>
    </source>
</evidence>
<gene>
    <name evidence="2" type="ORF">ACFSHS_21700</name>
</gene>
<dbReference type="RefSeq" id="WP_376880757.1">
    <property type="nucleotide sequence ID" value="NZ_JBHUHP010000030.1"/>
</dbReference>
<evidence type="ECO:0000256" key="1">
    <source>
        <dbReference type="SAM" id="Phobius"/>
    </source>
</evidence>
<dbReference type="Proteomes" id="UP001597402">
    <property type="component" value="Unassembled WGS sequence"/>
</dbReference>
<evidence type="ECO:0000313" key="2">
    <source>
        <dbReference type="EMBL" id="MFD2094191.1"/>
    </source>
</evidence>
<feature type="transmembrane region" description="Helical" evidence="1">
    <location>
        <begin position="200"/>
        <end position="220"/>
    </location>
</feature>
<protein>
    <recommendedName>
        <fullName evidence="4">DUF5671 domain-containing protein</fullName>
    </recommendedName>
</protein>
<reference evidence="3" key="1">
    <citation type="journal article" date="2019" name="Int. J. Syst. Evol. Microbiol.">
        <title>The Global Catalogue of Microorganisms (GCM) 10K type strain sequencing project: providing services to taxonomists for standard genome sequencing and annotation.</title>
        <authorList>
            <consortium name="The Broad Institute Genomics Platform"/>
            <consortium name="The Broad Institute Genome Sequencing Center for Infectious Disease"/>
            <person name="Wu L."/>
            <person name="Ma J."/>
        </authorList>
    </citation>
    <scope>NUCLEOTIDE SEQUENCE [LARGE SCALE GENOMIC DNA]</scope>
    <source>
        <strain evidence="3">JCM 3338</strain>
    </source>
</reference>
<organism evidence="2 3">
    <name type="scientific">Blastococcus deserti</name>
    <dbReference type="NCBI Taxonomy" id="2259033"/>
    <lineage>
        <taxon>Bacteria</taxon>
        <taxon>Bacillati</taxon>
        <taxon>Actinomycetota</taxon>
        <taxon>Actinomycetes</taxon>
        <taxon>Geodermatophilales</taxon>
        <taxon>Geodermatophilaceae</taxon>
        <taxon>Blastococcus</taxon>
    </lineage>
</organism>
<feature type="transmembrane region" description="Helical" evidence="1">
    <location>
        <begin position="119"/>
        <end position="140"/>
    </location>
</feature>
<keyword evidence="3" id="KW-1185">Reference proteome</keyword>
<name>A0ABW4XFH0_9ACTN</name>
<feature type="transmembrane region" description="Helical" evidence="1">
    <location>
        <begin position="39"/>
        <end position="59"/>
    </location>
</feature>
<feature type="transmembrane region" description="Helical" evidence="1">
    <location>
        <begin position="160"/>
        <end position="179"/>
    </location>
</feature>